<protein>
    <submittedName>
        <fullName evidence="2">DUF861 domain-containing protein</fullName>
    </submittedName>
</protein>
<dbReference type="InterPro" id="IPR008579">
    <property type="entry name" value="UGlyAH_Cupin_dom"/>
</dbReference>
<dbReference type="Gene3D" id="2.60.120.10">
    <property type="entry name" value="Jelly Rolls"/>
    <property type="match status" value="1"/>
</dbReference>
<dbReference type="EMBL" id="QPGB01000005">
    <property type="protein sequence ID" value="RCS56794.1"/>
    <property type="molecule type" value="Genomic_DNA"/>
</dbReference>
<dbReference type="InterPro" id="IPR014710">
    <property type="entry name" value="RmlC-like_jellyroll"/>
</dbReference>
<dbReference type="SUPFAM" id="SSF51182">
    <property type="entry name" value="RmlC-like cupins"/>
    <property type="match status" value="1"/>
</dbReference>
<keyword evidence="3" id="KW-1185">Reference proteome</keyword>
<comment type="caution">
    <text evidence="2">The sequence shown here is derived from an EMBL/GenBank/DDBJ whole genome shotgun (WGS) entry which is preliminary data.</text>
</comment>
<proteinExistence type="predicted"/>
<gene>
    <name evidence="2" type="ORF">DU000_10665</name>
</gene>
<dbReference type="Proteomes" id="UP000252357">
    <property type="component" value="Unassembled WGS sequence"/>
</dbReference>
<dbReference type="AlphaFoldDB" id="A0A368L078"/>
<sequence length="128" mass="14416">MTESIRIVGQAPQHPVATIDYPRPDRLVQGQPQRLTYPYYDHPNMSCGVWTCEIGAWRIAFAPNKQEFFHVLAGRIRIQPDHGVSHTFSAGEAGVIPPNFTGVFEVLEPVRKYYVVVEVAPTVLERLA</sequence>
<accession>A0A368L078</accession>
<dbReference type="Pfam" id="PF05899">
    <property type="entry name" value="Cupin_3"/>
    <property type="match status" value="1"/>
</dbReference>
<name>A0A368L078_9BURK</name>
<evidence type="ECO:0000259" key="1">
    <source>
        <dbReference type="Pfam" id="PF05899"/>
    </source>
</evidence>
<dbReference type="CDD" id="cd02227">
    <property type="entry name" value="cupin_TM1112-like"/>
    <property type="match status" value="1"/>
</dbReference>
<dbReference type="RefSeq" id="WP_114403397.1">
    <property type="nucleotide sequence ID" value="NZ_QPGB01000005.1"/>
</dbReference>
<dbReference type="OrthoDB" id="9799053at2"/>
<dbReference type="PANTHER" id="PTHR40943:SF1">
    <property type="entry name" value="CYTOPLASMIC PROTEIN"/>
    <property type="match status" value="1"/>
</dbReference>
<organism evidence="2 3">
    <name type="scientific">Parvibium lacunae</name>
    <dbReference type="NCBI Taxonomy" id="1888893"/>
    <lineage>
        <taxon>Bacteria</taxon>
        <taxon>Pseudomonadati</taxon>
        <taxon>Pseudomonadota</taxon>
        <taxon>Betaproteobacteria</taxon>
        <taxon>Burkholderiales</taxon>
        <taxon>Alcaligenaceae</taxon>
        <taxon>Parvibium</taxon>
    </lineage>
</organism>
<feature type="domain" description="(S)-ureidoglycine aminohydrolase cupin" evidence="1">
    <location>
        <begin position="45"/>
        <end position="114"/>
    </location>
</feature>
<reference evidence="2 3" key="1">
    <citation type="journal article" date="2018" name="Int. J. Syst. Evol. Microbiol.">
        <title>Parvibium lacunae gen. nov., sp. nov., a new member of the family Alcaligenaceae isolated from a freshwater pond.</title>
        <authorList>
            <person name="Chen W.M."/>
            <person name="Xie P.B."/>
            <person name="Hsu M.Y."/>
            <person name="Sheu S.Y."/>
        </authorList>
    </citation>
    <scope>NUCLEOTIDE SEQUENCE [LARGE SCALE GENOMIC DNA]</scope>
    <source>
        <strain evidence="2 3">KMB9</strain>
    </source>
</reference>
<dbReference type="PANTHER" id="PTHR40943">
    <property type="entry name" value="CYTOPLASMIC PROTEIN-RELATED"/>
    <property type="match status" value="1"/>
</dbReference>
<dbReference type="InterPro" id="IPR011051">
    <property type="entry name" value="RmlC_Cupin_sf"/>
</dbReference>
<evidence type="ECO:0000313" key="3">
    <source>
        <dbReference type="Proteomes" id="UP000252357"/>
    </source>
</evidence>
<evidence type="ECO:0000313" key="2">
    <source>
        <dbReference type="EMBL" id="RCS56794.1"/>
    </source>
</evidence>